<feature type="compositionally biased region" description="Basic residues" evidence="1">
    <location>
        <begin position="1043"/>
        <end position="1055"/>
    </location>
</feature>
<dbReference type="GO" id="GO:0071763">
    <property type="term" value="P:nuclear membrane organization"/>
    <property type="evidence" value="ECO:0007669"/>
    <property type="project" value="TreeGrafter"/>
</dbReference>
<feature type="region of interest" description="Disordered" evidence="1">
    <location>
        <begin position="1029"/>
        <end position="1055"/>
    </location>
</feature>
<dbReference type="PANTHER" id="PTHR33416">
    <property type="entry name" value="NUCLEAR PORE COMPLEX PROTEIN NUP1"/>
    <property type="match status" value="1"/>
</dbReference>
<comment type="caution">
    <text evidence="2">The sequence shown here is derived from an EMBL/GenBank/DDBJ whole genome shotgun (WGS) entry which is preliminary data.</text>
</comment>
<dbReference type="GO" id="GO:0016973">
    <property type="term" value="P:poly(A)+ mRNA export from nucleus"/>
    <property type="evidence" value="ECO:0007669"/>
    <property type="project" value="TreeGrafter"/>
</dbReference>
<feature type="region of interest" description="Disordered" evidence="1">
    <location>
        <begin position="168"/>
        <end position="189"/>
    </location>
</feature>
<organism evidence="2 3">
    <name type="scientific">Saponaria officinalis</name>
    <name type="common">Common soapwort</name>
    <name type="synonym">Lychnis saponaria</name>
    <dbReference type="NCBI Taxonomy" id="3572"/>
    <lineage>
        <taxon>Eukaryota</taxon>
        <taxon>Viridiplantae</taxon>
        <taxon>Streptophyta</taxon>
        <taxon>Embryophyta</taxon>
        <taxon>Tracheophyta</taxon>
        <taxon>Spermatophyta</taxon>
        <taxon>Magnoliopsida</taxon>
        <taxon>eudicotyledons</taxon>
        <taxon>Gunneridae</taxon>
        <taxon>Pentapetalae</taxon>
        <taxon>Caryophyllales</taxon>
        <taxon>Caryophyllaceae</taxon>
        <taxon>Caryophylleae</taxon>
        <taxon>Saponaria</taxon>
    </lineage>
</organism>
<sequence length="1055" mass="111136">MSSSSTPATVAYEPNNGGAGGKFRKKPFRKPPTTPYDRPLTAFRPIQNTNNNDNDGWLSKIVNPASKIITSGAHKIFASVFRKGLLPPPSSPPLRRTSGEVNEMEYMQPETAANVADSATKLPVDNGGNDCSGPSYSNGVAELEDILKQKTFTRSEIDQLTALMLSRTSDNSDGAEKKKSEPNFSDLRDIHAKSVNLPNLPRENHNEHVLRGDISTPQLRSRVHPGEVASPAEIAKAYMASRPTEVSPSVLRLENQLPKEDSSTPYNPSAKSISPAMYLTQKAVNDIGVSRNGFMTPRSQGRSAIYRTSRTPYSRIYPVTASKAAETNLSNGGGSSCHNLTENNYYKKQALKRRSSVLEKDIGSVGPIRRIRQKSNFFHRKTLSLPPPNGHQAMHASSVVSDVSDLRSTLECSSQNRSFSKALGVNNLPGTSGRYVSSQSIKMAQRIFEQLDNLSPKGNSNKKADVSAGTSSMVKEDYLKMDDDVPSNVVALSTSLTEGRQHAESPRKSVAIPHILQRDQKISVEKPLETKSAAQLKNSEFESVANGCSAFETTVSFPSVISSPSPSDMTMPDAINTRLSTKQSDKVAPQHGKSNIFTAFSSKSDNLSPVVHTPTAVKDTKVEIPVSTNKTAAEVVPDKTIIKSTPESDNTFIKSGDIPFVNALPNGLQTNNTTLLSGVLSTLPATSASNTTDNSCQKLTAVGLSHVATSVLDTKSSTLASGGNGVFSFPASTVASVSAPVSTSVPSFPVPSTSPSTSTFGLSGSIGLSQGPVFGSDSSSLFNAGPTAVSSGLGSSFTSSSFVTSSSTTPSIFGFTSQSPKSTTIGLSGSSDIGTGPIFGSGSANPFTSSLASTSSSITPSIFGFTSQSPKPSTTTVPTSPSPTFSFGLESTGATTTSSFIFGATTNSSSASNSAPFVFGGNSSSTPSTPASSISCFQSQPAFSNATSQPFVFASNPSTNVNQMTVEETMTENSPPPAFGTPLSATSVPFAFNAAPPASSVFQFNTQQSPVAPQNPPFQPSGSLEFYGGTSSFSLGTSDKSQRRIIRVKKGARRK</sequence>
<dbReference type="AlphaFoldDB" id="A0AAW1J1K1"/>
<gene>
    <name evidence="2" type="ORF">RND81_08G015900</name>
</gene>
<accession>A0AAW1J1K1</accession>
<feature type="region of interest" description="Disordered" evidence="1">
    <location>
        <begin position="1"/>
        <end position="51"/>
    </location>
</feature>
<proteinExistence type="predicted"/>
<name>A0AAW1J1K1_SAPOF</name>
<dbReference type="EMBL" id="JBDFQZ010000008">
    <property type="protein sequence ID" value="KAK9697112.1"/>
    <property type="molecule type" value="Genomic_DNA"/>
</dbReference>
<dbReference type="Proteomes" id="UP001443914">
    <property type="component" value="Unassembled WGS sequence"/>
</dbReference>
<dbReference type="PANTHER" id="PTHR33416:SF20">
    <property type="entry name" value="NUCLEAR PORE COMPLEX PROTEIN NUP1"/>
    <property type="match status" value="1"/>
</dbReference>
<keyword evidence="3" id="KW-1185">Reference proteome</keyword>
<evidence type="ECO:0000313" key="3">
    <source>
        <dbReference type="Proteomes" id="UP001443914"/>
    </source>
</evidence>
<protein>
    <submittedName>
        <fullName evidence="2">Uncharacterized protein</fullName>
    </submittedName>
</protein>
<feature type="compositionally biased region" description="Basic and acidic residues" evidence="1">
    <location>
        <begin position="174"/>
        <end position="189"/>
    </location>
</feature>
<evidence type="ECO:0000313" key="2">
    <source>
        <dbReference type="EMBL" id="KAK9697112.1"/>
    </source>
</evidence>
<reference evidence="2" key="1">
    <citation type="submission" date="2024-03" db="EMBL/GenBank/DDBJ databases">
        <title>WGS assembly of Saponaria officinalis var. Norfolk2.</title>
        <authorList>
            <person name="Jenkins J."/>
            <person name="Shu S."/>
            <person name="Grimwood J."/>
            <person name="Barry K."/>
            <person name="Goodstein D."/>
            <person name="Schmutz J."/>
            <person name="Leebens-Mack J."/>
            <person name="Osbourn A."/>
        </authorList>
    </citation>
    <scope>NUCLEOTIDE SEQUENCE [LARGE SCALE GENOMIC DNA]</scope>
    <source>
        <strain evidence="2">JIC</strain>
    </source>
</reference>
<evidence type="ECO:0000256" key="1">
    <source>
        <dbReference type="SAM" id="MobiDB-lite"/>
    </source>
</evidence>
<feature type="compositionally biased region" description="Polar residues" evidence="1">
    <location>
        <begin position="1029"/>
        <end position="1039"/>
    </location>
</feature>
<dbReference type="GO" id="GO:0005635">
    <property type="term" value="C:nuclear envelope"/>
    <property type="evidence" value="ECO:0007669"/>
    <property type="project" value="TreeGrafter"/>
</dbReference>